<dbReference type="AlphaFoldDB" id="A0A371CS50"/>
<keyword evidence="3" id="KW-1185">Reference proteome</keyword>
<evidence type="ECO:0000256" key="1">
    <source>
        <dbReference type="SAM" id="MobiDB-lite"/>
    </source>
</evidence>
<name>A0A371CS50_9APHY</name>
<evidence type="ECO:0000313" key="2">
    <source>
        <dbReference type="EMBL" id="RDX43079.1"/>
    </source>
</evidence>
<sequence>MSATGWTALSDSETETPAGQYTPDHPFCPHPAYIVIEESHATLSDAVVDAEWQLLQGESTHRDNLQAMHDLLPDRSFSPPPPEANPPKISISSMRFPSPYSEDGGYGRGSNSSGEDSDSDDSTSGSDSEGSASASGSRSTASSGMGYGGDEEAGENARGDWISHHDWAQRTPCWDGEEIPELDVQYAVHEHIHNTFIGDQNYPVACKMSVLDDDDPEARCGAVIKKDKGTLKRHIWGKTHLNARKHCGRCGGSTRLDNFRRHICKA</sequence>
<reference evidence="2 3" key="1">
    <citation type="journal article" date="2018" name="Biotechnol. Biofuels">
        <title>Integrative visual omics of the white-rot fungus Polyporus brumalis exposes the biotechnological potential of its oxidative enzymes for delignifying raw plant biomass.</title>
        <authorList>
            <person name="Miyauchi S."/>
            <person name="Rancon A."/>
            <person name="Drula E."/>
            <person name="Hage H."/>
            <person name="Chaduli D."/>
            <person name="Favel A."/>
            <person name="Grisel S."/>
            <person name="Henrissat B."/>
            <person name="Herpoel-Gimbert I."/>
            <person name="Ruiz-Duenas F.J."/>
            <person name="Chevret D."/>
            <person name="Hainaut M."/>
            <person name="Lin J."/>
            <person name="Wang M."/>
            <person name="Pangilinan J."/>
            <person name="Lipzen A."/>
            <person name="Lesage-Meessen L."/>
            <person name="Navarro D."/>
            <person name="Riley R."/>
            <person name="Grigoriev I.V."/>
            <person name="Zhou S."/>
            <person name="Raouche S."/>
            <person name="Rosso M.N."/>
        </authorList>
    </citation>
    <scope>NUCLEOTIDE SEQUENCE [LARGE SCALE GENOMIC DNA]</scope>
    <source>
        <strain evidence="2 3">BRFM 1820</strain>
    </source>
</reference>
<feature type="compositionally biased region" description="Low complexity" evidence="1">
    <location>
        <begin position="122"/>
        <end position="144"/>
    </location>
</feature>
<feature type="region of interest" description="Disordered" evidence="1">
    <location>
        <begin position="1"/>
        <end position="26"/>
    </location>
</feature>
<gene>
    <name evidence="2" type="ORF">OH76DRAFT_1475040</name>
</gene>
<dbReference type="OrthoDB" id="10544600at2759"/>
<proteinExistence type="predicted"/>
<protein>
    <submittedName>
        <fullName evidence="2">Uncharacterized protein</fullName>
    </submittedName>
</protein>
<organism evidence="2 3">
    <name type="scientific">Lentinus brumalis</name>
    <dbReference type="NCBI Taxonomy" id="2498619"/>
    <lineage>
        <taxon>Eukaryota</taxon>
        <taxon>Fungi</taxon>
        <taxon>Dikarya</taxon>
        <taxon>Basidiomycota</taxon>
        <taxon>Agaricomycotina</taxon>
        <taxon>Agaricomycetes</taxon>
        <taxon>Polyporales</taxon>
        <taxon>Polyporaceae</taxon>
        <taxon>Lentinus</taxon>
    </lineage>
</organism>
<evidence type="ECO:0000313" key="3">
    <source>
        <dbReference type="Proteomes" id="UP000256964"/>
    </source>
</evidence>
<feature type="compositionally biased region" description="Polar residues" evidence="1">
    <location>
        <begin position="1"/>
        <end position="19"/>
    </location>
</feature>
<accession>A0A371CS50</accession>
<dbReference type="EMBL" id="KZ857471">
    <property type="protein sequence ID" value="RDX43079.1"/>
    <property type="molecule type" value="Genomic_DNA"/>
</dbReference>
<feature type="region of interest" description="Disordered" evidence="1">
    <location>
        <begin position="71"/>
        <end position="157"/>
    </location>
</feature>
<dbReference type="Proteomes" id="UP000256964">
    <property type="component" value="Unassembled WGS sequence"/>
</dbReference>